<feature type="domain" description="Heterokaryon incompatibility" evidence="1">
    <location>
        <begin position="186"/>
        <end position="321"/>
    </location>
</feature>
<name>A0AA39TPB4_9PEZI</name>
<dbReference type="Proteomes" id="UP001175000">
    <property type="component" value="Unassembled WGS sequence"/>
</dbReference>
<dbReference type="EMBL" id="JAULSU010000007">
    <property type="protein sequence ID" value="KAK0612231.1"/>
    <property type="molecule type" value="Genomic_DNA"/>
</dbReference>
<dbReference type="PANTHER" id="PTHR33112">
    <property type="entry name" value="DOMAIN PROTEIN, PUTATIVE-RELATED"/>
    <property type="match status" value="1"/>
</dbReference>
<evidence type="ECO:0000313" key="3">
    <source>
        <dbReference type="Proteomes" id="UP001175000"/>
    </source>
</evidence>
<evidence type="ECO:0000313" key="2">
    <source>
        <dbReference type="EMBL" id="KAK0612231.1"/>
    </source>
</evidence>
<dbReference type="PANTHER" id="PTHR33112:SF1">
    <property type="entry name" value="HETEROKARYON INCOMPATIBILITY DOMAIN-CONTAINING PROTEIN"/>
    <property type="match status" value="1"/>
</dbReference>
<dbReference type="InterPro" id="IPR010730">
    <property type="entry name" value="HET"/>
</dbReference>
<sequence>MQTRSRGMRLCKWCRTLNLDAIFQRKHCTNLGGPVRQRKRAGREFSVDSCPLCRLIAHTFGNPAGELRGNHYQLYSYSSSRINSGGWAAIDTVMLSLQEKTRFHQRDFSTQMRFLVPQVQVDKPIRIIPPLVSASLLREWVTRCREGHDKLCGLAADAMAPLSEMSSFRTIDCRTGKLVPWMGQPYATLSYVWGGEPAPLFTAALDIPQLPPTIQDTIDLSLALGIGHLWIDRYCISQQSDDEKAEQLPKMDLIYNLSEVTIINADGEGTQLGLAGMRGQPRKTRQLQTRIGTRLLASTPPHPSLDIRASIWWSRGWTYQEGVLARRRVVFTQGQVYYECSGMYCCEALNFDLDALHTLDGQRFKAQYYRRNKNDNQKDTDKVALFKSVGQGGTAWDVTRRIQEYSERALREEDVLDGIRGVLGAMERGRWRLWHLWGVPVLPRGPRPTGRRSEEMDEYREAYDSITWTPTIGLCAGLCWRGESHLERRAGFPSWSWTGWKLSAKRRVAELEAALETSAGARQWVVPVKWLLEERKWRLFQGSQSLEVQVEVEQGRLDLDDTEFQRHYERLGGRLPVVLHMSAWVTPMSIISWEGFRGVTAEVEGAEGGRRLRWEFFSATTATRPLAGALTYIAIELGRDVGSSPMPSVYVLVVVEVGEGVYERAGIGKWDQITLRDPLKPETVVIDGEELSCLLKFGLGPPAVAKVWKEFQLR</sequence>
<keyword evidence="3" id="KW-1185">Reference proteome</keyword>
<gene>
    <name evidence="2" type="ORF">B0T14DRAFT_531827</name>
</gene>
<accession>A0AA39TPB4</accession>
<organism evidence="2 3">
    <name type="scientific">Immersiella caudata</name>
    <dbReference type="NCBI Taxonomy" id="314043"/>
    <lineage>
        <taxon>Eukaryota</taxon>
        <taxon>Fungi</taxon>
        <taxon>Dikarya</taxon>
        <taxon>Ascomycota</taxon>
        <taxon>Pezizomycotina</taxon>
        <taxon>Sordariomycetes</taxon>
        <taxon>Sordariomycetidae</taxon>
        <taxon>Sordariales</taxon>
        <taxon>Lasiosphaeriaceae</taxon>
        <taxon>Immersiella</taxon>
    </lineage>
</organism>
<evidence type="ECO:0000259" key="1">
    <source>
        <dbReference type="Pfam" id="PF06985"/>
    </source>
</evidence>
<proteinExistence type="predicted"/>
<dbReference type="AlphaFoldDB" id="A0AA39TPB4"/>
<reference evidence="2" key="1">
    <citation type="submission" date="2023-06" db="EMBL/GenBank/DDBJ databases">
        <title>Genome-scale phylogeny and comparative genomics of the fungal order Sordariales.</title>
        <authorList>
            <consortium name="Lawrence Berkeley National Laboratory"/>
            <person name="Hensen N."/>
            <person name="Bonometti L."/>
            <person name="Westerberg I."/>
            <person name="Brannstrom I.O."/>
            <person name="Guillou S."/>
            <person name="Cros-Aarteil S."/>
            <person name="Calhoun S."/>
            <person name="Haridas S."/>
            <person name="Kuo A."/>
            <person name="Mondo S."/>
            <person name="Pangilinan J."/>
            <person name="Riley R."/>
            <person name="Labutti K."/>
            <person name="Andreopoulos B."/>
            <person name="Lipzen A."/>
            <person name="Chen C."/>
            <person name="Yanf M."/>
            <person name="Daum C."/>
            <person name="Ng V."/>
            <person name="Clum A."/>
            <person name="Steindorff A."/>
            <person name="Ohm R."/>
            <person name="Martin F."/>
            <person name="Silar P."/>
            <person name="Natvig D."/>
            <person name="Lalanne C."/>
            <person name="Gautier V."/>
            <person name="Ament-Velasquez S.L."/>
            <person name="Kruys A."/>
            <person name="Hutchinson M.I."/>
            <person name="Powell A.J."/>
            <person name="Barry K."/>
            <person name="Miller A.N."/>
            <person name="Grigoriev I.V."/>
            <person name="Debuchy R."/>
            <person name="Gladieux P."/>
            <person name="Thoren M.H."/>
            <person name="Johannesson H."/>
        </authorList>
    </citation>
    <scope>NUCLEOTIDE SEQUENCE</scope>
    <source>
        <strain evidence="2">CBS 606.72</strain>
    </source>
</reference>
<protein>
    <submittedName>
        <fullName evidence="2">Heterokaryon incompatibility protein-domain-containing protein</fullName>
    </submittedName>
</protein>
<dbReference type="Pfam" id="PF06985">
    <property type="entry name" value="HET"/>
    <property type="match status" value="1"/>
</dbReference>
<comment type="caution">
    <text evidence="2">The sequence shown here is derived from an EMBL/GenBank/DDBJ whole genome shotgun (WGS) entry which is preliminary data.</text>
</comment>